<accession>A0A4C1TDB3</accession>
<evidence type="ECO:0008006" key="3">
    <source>
        <dbReference type="Google" id="ProtNLM"/>
    </source>
</evidence>
<dbReference type="OrthoDB" id="20839at2759"/>
<organism evidence="1 2">
    <name type="scientific">Eumeta variegata</name>
    <name type="common">Bagworm moth</name>
    <name type="synonym">Eumeta japonica</name>
    <dbReference type="NCBI Taxonomy" id="151549"/>
    <lineage>
        <taxon>Eukaryota</taxon>
        <taxon>Metazoa</taxon>
        <taxon>Ecdysozoa</taxon>
        <taxon>Arthropoda</taxon>
        <taxon>Hexapoda</taxon>
        <taxon>Insecta</taxon>
        <taxon>Pterygota</taxon>
        <taxon>Neoptera</taxon>
        <taxon>Endopterygota</taxon>
        <taxon>Lepidoptera</taxon>
        <taxon>Glossata</taxon>
        <taxon>Ditrysia</taxon>
        <taxon>Tineoidea</taxon>
        <taxon>Psychidae</taxon>
        <taxon>Oiketicinae</taxon>
        <taxon>Eumeta</taxon>
    </lineage>
</organism>
<name>A0A4C1TDB3_EUMVA</name>
<gene>
    <name evidence="1" type="ORF">EVAR_70599_1</name>
</gene>
<protein>
    <recommendedName>
        <fullName evidence="3">Mariner Mos1 transposase</fullName>
    </recommendedName>
</protein>
<feature type="non-terminal residue" evidence="1">
    <location>
        <position position="91"/>
    </location>
</feature>
<evidence type="ECO:0000313" key="2">
    <source>
        <dbReference type="Proteomes" id="UP000299102"/>
    </source>
</evidence>
<reference evidence="1 2" key="1">
    <citation type="journal article" date="2019" name="Commun. Biol.">
        <title>The bagworm genome reveals a unique fibroin gene that provides high tensile strength.</title>
        <authorList>
            <person name="Kono N."/>
            <person name="Nakamura H."/>
            <person name="Ohtoshi R."/>
            <person name="Tomita M."/>
            <person name="Numata K."/>
            <person name="Arakawa K."/>
        </authorList>
    </citation>
    <scope>NUCLEOTIDE SEQUENCE [LARGE SCALE GENOMIC DNA]</scope>
</reference>
<evidence type="ECO:0000313" key="1">
    <source>
        <dbReference type="EMBL" id="GBP12452.1"/>
    </source>
</evidence>
<dbReference type="AlphaFoldDB" id="A0A4C1TDB3"/>
<dbReference type="Proteomes" id="UP000299102">
    <property type="component" value="Unassembled WGS sequence"/>
</dbReference>
<proteinExistence type="predicted"/>
<keyword evidence="2" id="KW-1185">Reference proteome</keyword>
<sequence>MIQKQGHWVQYELVPRDVDVGFHAVKYCFNGRKKGSTSIKQYTSTRLNLVASMILMQPTLLWLKLLNAERARAGAPPVTEDQLERVIEELE</sequence>
<comment type="caution">
    <text evidence="1">The sequence shown here is derived from an EMBL/GenBank/DDBJ whole genome shotgun (WGS) entry which is preliminary data.</text>
</comment>
<dbReference type="EMBL" id="BGZK01005086">
    <property type="protein sequence ID" value="GBP12452.1"/>
    <property type="molecule type" value="Genomic_DNA"/>
</dbReference>